<dbReference type="OrthoDB" id="13951at2157"/>
<proteinExistence type="predicted"/>
<evidence type="ECO:0000313" key="1">
    <source>
        <dbReference type="EMBL" id="AFU57836.1"/>
    </source>
</evidence>
<evidence type="ECO:0000313" key="2">
    <source>
        <dbReference type="Proteomes" id="UP000008037"/>
    </source>
</evidence>
<dbReference type="BioCyc" id="CNIT1237085:G1324-892-MONOMER"/>
<protein>
    <submittedName>
        <fullName evidence="1">Uncharacterized protein</fullName>
    </submittedName>
</protein>
<dbReference type="EMBL" id="CP002408">
    <property type="protein sequence ID" value="AFU57836.1"/>
    <property type="molecule type" value="Genomic_DNA"/>
</dbReference>
<accession>K0I944</accession>
<dbReference type="GeneID" id="13795289"/>
<dbReference type="RefSeq" id="WP_015018381.1">
    <property type="nucleotide sequence ID" value="NC_018719.1"/>
</dbReference>
<name>K0I944_NITGG</name>
<dbReference type="HOGENOM" id="CLU_1105238_0_0_2"/>
<dbReference type="Proteomes" id="UP000008037">
    <property type="component" value="Chromosome"/>
</dbReference>
<organism evidence="1 2">
    <name type="scientific">Nitrososphaera gargensis (strain Ga9.2)</name>
    <dbReference type="NCBI Taxonomy" id="1237085"/>
    <lineage>
        <taxon>Archaea</taxon>
        <taxon>Nitrososphaerota</taxon>
        <taxon>Nitrososphaeria</taxon>
        <taxon>Nitrososphaerales</taxon>
        <taxon>Nitrososphaeraceae</taxon>
        <taxon>Nitrososphaera</taxon>
    </lineage>
</organism>
<dbReference type="InParanoid" id="K0I944"/>
<gene>
    <name evidence="1" type="ordered locus">Ngar_c08940</name>
</gene>
<sequence>MAPTLFRSESVLFGILYLIGCIPWPTPVGKKRGHPYVYSPTVILRCFIVRIWFRIDSNNALHKFLEIDSPYNRKLLTVCSLASIPDRRTFDRRLKTISADIMQRIAAMGKLFAAEKLVDPYIVTADSTLLRARGAVWHKSSMKKGEVPHSGIDTDARWAIAVLKVGCLVTKAARGIKYWSSRSAAVSADFTTANVPDNQMYVPLMSSLPPGTRYTAADSGYDDQKLYDYSSKVLGIGLVCPIERYEHTPIW</sequence>
<dbReference type="AlphaFoldDB" id="K0I944"/>
<keyword evidence="2" id="KW-1185">Reference proteome</keyword>
<dbReference type="KEGG" id="nga:Ngar_c08940"/>
<reference evidence="1 2" key="1">
    <citation type="journal article" date="2012" name="Environ. Microbiol.">
        <title>The genome of the ammonia-oxidizing Candidatus Nitrososphaera gargensis: insights into metabolic versatility and environmental adaptations.</title>
        <authorList>
            <person name="Spang A."/>
            <person name="Poehlein A."/>
            <person name="Offre P."/>
            <person name="Zumbragel S."/>
            <person name="Haider S."/>
            <person name="Rychlik N."/>
            <person name="Nowka B."/>
            <person name="Schmeisser C."/>
            <person name="Lebedeva E.V."/>
            <person name="Rattei T."/>
            <person name="Bohm C."/>
            <person name="Schmid M."/>
            <person name="Galushko A."/>
            <person name="Hatzenpichler R."/>
            <person name="Weinmaier T."/>
            <person name="Daniel R."/>
            <person name="Schleper C."/>
            <person name="Spieck E."/>
            <person name="Streit W."/>
            <person name="Wagner M."/>
        </authorList>
    </citation>
    <scope>NUCLEOTIDE SEQUENCE [LARGE SCALE GENOMIC DNA]</scope>
    <source>
        <strain evidence="2">Ga9.2</strain>
    </source>
</reference>